<dbReference type="Gene3D" id="3.40.50.450">
    <property type="match status" value="1"/>
</dbReference>
<dbReference type="GO" id="GO:0009294">
    <property type="term" value="P:DNA-mediated transformation"/>
    <property type="evidence" value="ECO:0007669"/>
    <property type="project" value="InterPro"/>
</dbReference>
<dbReference type="AlphaFoldDB" id="T0Z3Q0"/>
<name>T0Z3Q0_9ZZZZ</name>
<evidence type="ECO:0000259" key="2">
    <source>
        <dbReference type="Pfam" id="PF02481"/>
    </source>
</evidence>
<dbReference type="Pfam" id="PF02481">
    <property type="entry name" value="DNA_processg_A"/>
    <property type="match status" value="1"/>
</dbReference>
<dbReference type="InterPro" id="IPR057666">
    <property type="entry name" value="DrpA_SLOG"/>
</dbReference>
<dbReference type="EMBL" id="AUZZ01007415">
    <property type="protein sequence ID" value="EQD42571.1"/>
    <property type="molecule type" value="Genomic_DNA"/>
</dbReference>
<comment type="similarity">
    <text evidence="1">Belongs to the DprA/Smf family.</text>
</comment>
<organism evidence="3">
    <name type="scientific">mine drainage metagenome</name>
    <dbReference type="NCBI Taxonomy" id="410659"/>
    <lineage>
        <taxon>unclassified sequences</taxon>
        <taxon>metagenomes</taxon>
        <taxon>ecological metagenomes</taxon>
    </lineage>
</organism>
<evidence type="ECO:0000256" key="1">
    <source>
        <dbReference type="ARBA" id="ARBA00006525"/>
    </source>
</evidence>
<reference evidence="3" key="1">
    <citation type="submission" date="2013-08" db="EMBL/GenBank/DDBJ databases">
        <authorList>
            <person name="Mendez C."/>
            <person name="Richter M."/>
            <person name="Ferrer M."/>
            <person name="Sanchez J."/>
        </authorList>
    </citation>
    <scope>NUCLEOTIDE SEQUENCE</scope>
</reference>
<accession>T0Z3Q0</accession>
<feature type="domain" description="Smf/DprA SLOG" evidence="2">
    <location>
        <begin position="2"/>
        <end position="157"/>
    </location>
</feature>
<dbReference type="SUPFAM" id="SSF102405">
    <property type="entry name" value="MCP/YpsA-like"/>
    <property type="match status" value="1"/>
</dbReference>
<feature type="non-terminal residue" evidence="3">
    <location>
        <position position="158"/>
    </location>
</feature>
<dbReference type="PANTHER" id="PTHR43022:SF1">
    <property type="entry name" value="PROTEIN SMF"/>
    <property type="match status" value="1"/>
</dbReference>
<evidence type="ECO:0000313" key="3">
    <source>
        <dbReference type="EMBL" id="EQD42571.1"/>
    </source>
</evidence>
<sequence length="158" mass="16391">EAYPFQLAATRSAPPALYVLGSVQALKNPQLAIVGSRSPSPAGRSIAREFAAALARWGLTITSGLATGIDAASHEGALEGGDTIAVLGSGLDHIYPPENADLARRIQGRGALVSEFPPRTRPARQNFPRRNRIISGLALGTLVVEAAADSGSLITARV</sequence>
<dbReference type="InterPro" id="IPR003488">
    <property type="entry name" value="DprA"/>
</dbReference>
<protein>
    <submittedName>
        <fullName evidence="3">Rossmann fold nucleotide-binding protein Smf possibly involved in DNA uptake</fullName>
    </submittedName>
</protein>
<feature type="non-terminal residue" evidence="3">
    <location>
        <position position="1"/>
    </location>
</feature>
<reference evidence="3" key="2">
    <citation type="journal article" date="2014" name="ISME J.">
        <title>Microbial stratification in low pH oxic and suboxic macroscopic growths along an acid mine drainage.</title>
        <authorList>
            <person name="Mendez-Garcia C."/>
            <person name="Mesa V."/>
            <person name="Sprenger R.R."/>
            <person name="Richter M."/>
            <person name="Diez M.S."/>
            <person name="Solano J."/>
            <person name="Bargiela R."/>
            <person name="Golyshina O.V."/>
            <person name="Manteca A."/>
            <person name="Ramos J.L."/>
            <person name="Gallego J.R."/>
            <person name="Llorente I."/>
            <person name="Martins Dos Santos V.A."/>
            <person name="Jensen O.N."/>
            <person name="Pelaez A.I."/>
            <person name="Sanchez J."/>
            <person name="Ferrer M."/>
        </authorList>
    </citation>
    <scope>NUCLEOTIDE SEQUENCE</scope>
</reference>
<dbReference type="PANTHER" id="PTHR43022">
    <property type="entry name" value="PROTEIN SMF"/>
    <property type="match status" value="1"/>
</dbReference>
<gene>
    <name evidence="3" type="ORF">B2A_10282</name>
</gene>
<proteinExistence type="inferred from homology"/>
<dbReference type="NCBIfam" id="TIGR00732">
    <property type="entry name" value="dprA"/>
    <property type="match status" value="1"/>
</dbReference>
<comment type="caution">
    <text evidence="3">The sequence shown here is derived from an EMBL/GenBank/DDBJ whole genome shotgun (WGS) entry which is preliminary data.</text>
</comment>